<name>A0A9P0AFA3_BEMTA</name>
<organism evidence="4 5">
    <name type="scientific">Bemisia tabaci</name>
    <name type="common">Sweetpotato whitefly</name>
    <name type="synonym">Aleurodes tabaci</name>
    <dbReference type="NCBI Taxonomy" id="7038"/>
    <lineage>
        <taxon>Eukaryota</taxon>
        <taxon>Metazoa</taxon>
        <taxon>Ecdysozoa</taxon>
        <taxon>Arthropoda</taxon>
        <taxon>Hexapoda</taxon>
        <taxon>Insecta</taxon>
        <taxon>Pterygota</taxon>
        <taxon>Neoptera</taxon>
        <taxon>Paraneoptera</taxon>
        <taxon>Hemiptera</taxon>
        <taxon>Sternorrhyncha</taxon>
        <taxon>Aleyrodoidea</taxon>
        <taxon>Aleyrodidae</taxon>
        <taxon>Aleyrodinae</taxon>
        <taxon>Bemisia</taxon>
    </lineage>
</organism>
<evidence type="ECO:0000256" key="2">
    <source>
        <dbReference type="SAM" id="MobiDB-lite"/>
    </source>
</evidence>
<dbReference type="EMBL" id="OU963866">
    <property type="protein sequence ID" value="CAH0390563.1"/>
    <property type="molecule type" value="Genomic_DNA"/>
</dbReference>
<dbReference type="KEGG" id="btab:109040686"/>
<dbReference type="Proteomes" id="UP001152759">
    <property type="component" value="Chromosome 5"/>
</dbReference>
<feature type="coiled-coil region" evidence="1">
    <location>
        <begin position="75"/>
        <end position="112"/>
    </location>
</feature>
<proteinExistence type="predicted"/>
<sequence length="262" mass="30691">MGYKHKPLLLLLLIALFQVQFSPCASDSIQDEVNVEVSPNLAKAEIGNEPLAKDTGDNVEVSPSPTKAETENGPVDELAILKKQLKEKKAELKNLEKEKESILNEAYRTRARKIREQKKELQPYFQKQSVLNSKLETVWNKWFHASENTDRAIKDLNKKIIRHEDNPQLIAKWEKQLQEKRKERAAIQDEYETKSRPLVEERKANAEFIHARQQRDLEPFKKAEEMGKIIEAKKREVRKLNDEIKKLRQLQKETENFERLSK</sequence>
<keyword evidence="3" id="KW-0732">Signal</keyword>
<accession>A0A9P0AFA3</accession>
<keyword evidence="1" id="KW-0175">Coiled coil</keyword>
<keyword evidence="5" id="KW-1185">Reference proteome</keyword>
<feature type="region of interest" description="Disordered" evidence="2">
    <location>
        <begin position="47"/>
        <end position="71"/>
    </location>
</feature>
<feature type="coiled-coil region" evidence="1">
    <location>
        <begin position="146"/>
        <end position="190"/>
    </location>
</feature>
<reference evidence="4" key="1">
    <citation type="submission" date="2021-12" db="EMBL/GenBank/DDBJ databases">
        <authorList>
            <person name="King R."/>
        </authorList>
    </citation>
    <scope>NUCLEOTIDE SEQUENCE</scope>
</reference>
<evidence type="ECO:0000313" key="4">
    <source>
        <dbReference type="EMBL" id="CAH0390563.1"/>
    </source>
</evidence>
<evidence type="ECO:0000256" key="1">
    <source>
        <dbReference type="SAM" id="Coils"/>
    </source>
</evidence>
<gene>
    <name evidence="4" type="ORF">BEMITA_LOCUS9273</name>
</gene>
<feature type="coiled-coil region" evidence="1">
    <location>
        <begin position="223"/>
        <end position="260"/>
    </location>
</feature>
<feature type="signal peptide" evidence="3">
    <location>
        <begin position="1"/>
        <end position="26"/>
    </location>
</feature>
<dbReference type="AlphaFoldDB" id="A0A9P0AFA3"/>
<evidence type="ECO:0000256" key="3">
    <source>
        <dbReference type="SAM" id="SignalP"/>
    </source>
</evidence>
<feature type="chain" id="PRO_5040515999" evidence="3">
    <location>
        <begin position="27"/>
        <end position="262"/>
    </location>
</feature>
<evidence type="ECO:0000313" key="5">
    <source>
        <dbReference type="Proteomes" id="UP001152759"/>
    </source>
</evidence>
<protein>
    <submittedName>
        <fullName evidence="4">Uncharacterized protein</fullName>
    </submittedName>
</protein>